<dbReference type="PANTHER" id="PTHR42748:SF11">
    <property type="entry name" value="NMRA-LIKE DOMAIN-CONTAINING PROTEIN"/>
    <property type="match status" value="1"/>
</dbReference>
<sequence length="307" mass="34374">MTLSSQPSAPLVVVVGATGIQGGSVIRELIASDKPYRLRGLTRDDSKPEAQALRELGVEVVAVTISVGNEAAVLRAFQGADIIFSVTNFWEHLDAPRELAEGKLMVDAAKAVGVKLYVVSCAWSVAENTGGKYTHIVQWESKAKSSYTINLANPYVGPRRLEDGSYVWEQPDLNDQLYPYINTAYDYGLWVRYAIESPEYNKGGGTILTWGELLRPSEVAAILERVRGIKIKVTTWPDRETQRKYLESLGAPPHVVLDVIEHAFMSEFGYYFGREREEEQQKIWASLARKPRTLEEFLNANPEFFAQ</sequence>
<feature type="domain" description="NmrA-like" evidence="3">
    <location>
        <begin position="11"/>
        <end position="144"/>
    </location>
</feature>
<evidence type="ECO:0000259" key="3">
    <source>
        <dbReference type="Pfam" id="PF05368"/>
    </source>
</evidence>
<evidence type="ECO:0000256" key="2">
    <source>
        <dbReference type="ARBA" id="ARBA00022857"/>
    </source>
</evidence>
<evidence type="ECO:0000313" key="4">
    <source>
        <dbReference type="EMBL" id="KZW04462.1"/>
    </source>
</evidence>
<dbReference type="AlphaFoldDB" id="A0A165R3R7"/>
<keyword evidence="5" id="KW-1185">Reference proteome</keyword>
<accession>A0A165R3R7</accession>
<dbReference type="Pfam" id="PF05368">
    <property type="entry name" value="NmrA"/>
    <property type="match status" value="2"/>
</dbReference>
<protein>
    <submittedName>
        <fullName evidence="4">NAD(P)-binding protein</fullName>
    </submittedName>
</protein>
<dbReference type="InterPro" id="IPR051164">
    <property type="entry name" value="NmrA-like_oxidored"/>
</dbReference>
<dbReference type="Gene3D" id="3.40.50.720">
    <property type="entry name" value="NAD(P)-binding Rossmann-like Domain"/>
    <property type="match status" value="2"/>
</dbReference>
<keyword evidence="2" id="KW-0521">NADP</keyword>
<evidence type="ECO:0000256" key="1">
    <source>
        <dbReference type="ARBA" id="ARBA00006328"/>
    </source>
</evidence>
<dbReference type="InParanoid" id="A0A165R3R7"/>
<comment type="similarity">
    <text evidence="1">Belongs to the NmrA-type oxidoreductase family.</text>
</comment>
<dbReference type="Proteomes" id="UP000077266">
    <property type="component" value="Unassembled WGS sequence"/>
</dbReference>
<evidence type="ECO:0000313" key="5">
    <source>
        <dbReference type="Proteomes" id="UP000077266"/>
    </source>
</evidence>
<dbReference type="PANTHER" id="PTHR42748">
    <property type="entry name" value="NITROGEN METABOLITE REPRESSION PROTEIN NMRA FAMILY MEMBER"/>
    <property type="match status" value="1"/>
</dbReference>
<proteinExistence type="inferred from homology"/>
<organism evidence="4 5">
    <name type="scientific">Exidia glandulosa HHB12029</name>
    <dbReference type="NCBI Taxonomy" id="1314781"/>
    <lineage>
        <taxon>Eukaryota</taxon>
        <taxon>Fungi</taxon>
        <taxon>Dikarya</taxon>
        <taxon>Basidiomycota</taxon>
        <taxon>Agaricomycotina</taxon>
        <taxon>Agaricomycetes</taxon>
        <taxon>Auriculariales</taxon>
        <taxon>Exidiaceae</taxon>
        <taxon>Exidia</taxon>
    </lineage>
</organism>
<name>A0A165R3R7_EXIGL</name>
<dbReference type="Gene3D" id="3.90.25.10">
    <property type="entry name" value="UDP-galactose 4-epimerase, domain 1"/>
    <property type="match status" value="1"/>
</dbReference>
<dbReference type="STRING" id="1314781.A0A165R3R7"/>
<reference evidence="4 5" key="1">
    <citation type="journal article" date="2016" name="Mol. Biol. Evol.">
        <title>Comparative Genomics of Early-Diverging Mushroom-Forming Fungi Provides Insights into the Origins of Lignocellulose Decay Capabilities.</title>
        <authorList>
            <person name="Nagy L.G."/>
            <person name="Riley R."/>
            <person name="Tritt A."/>
            <person name="Adam C."/>
            <person name="Daum C."/>
            <person name="Floudas D."/>
            <person name="Sun H."/>
            <person name="Yadav J.S."/>
            <person name="Pangilinan J."/>
            <person name="Larsson K.H."/>
            <person name="Matsuura K."/>
            <person name="Barry K."/>
            <person name="Labutti K."/>
            <person name="Kuo R."/>
            <person name="Ohm R.A."/>
            <person name="Bhattacharya S.S."/>
            <person name="Shirouzu T."/>
            <person name="Yoshinaga Y."/>
            <person name="Martin F.M."/>
            <person name="Grigoriev I.V."/>
            <person name="Hibbett D.S."/>
        </authorList>
    </citation>
    <scope>NUCLEOTIDE SEQUENCE [LARGE SCALE GENOMIC DNA]</scope>
    <source>
        <strain evidence="4 5">HHB12029</strain>
    </source>
</reference>
<dbReference type="OrthoDB" id="419598at2759"/>
<dbReference type="InterPro" id="IPR008030">
    <property type="entry name" value="NmrA-like"/>
</dbReference>
<dbReference type="InterPro" id="IPR036291">
    <property type="entry name" value="NAD(P)-bd_dom_sf"/>
</dbReference>
<dbReference type="GO" id="GO:0005634">
    <property type="term" value="C:nucleus"/>
    <property type="evidence" value="ECO:0007669"/>
    <property type="project" value="TreeGrafter"/>
</dbReference>
<dbReference type="SUPFAM" id="SSF51735">
    <property type="entry name" value="NAD(P)-binding Rossmann-fold domains"/>
    <property type="match status" value="1"/>
</dbReference>
<dbReference type="EMBL" id="KV425882">
    <property type="protein sequence ID" value="KZW04462.1"/>
    <property type="molecule type" value="Genomic_DNA"/>
</dbReference>
<gene>
    <name evidence="4" type="ORF">EXIGLDRAFT_743888</name>
</gene>
<feature type="domain" description="NmrA-like" evidence="3">
    <location>
        <begin position="160"/>
        <end position="298"/>
    </location>
</feature>